<dbReference type="GO" id="GO:0016020">
    <property type="term" value="C:membrane"/>
    <property type="evidence" value="ECO:0007669"/>
    <property type="project" value="UniProtKB-SubCell"/>
</dbReference>
<evidence type="ECO:0000313" key="6">
    <source>
        <dbReference type="EMBL" id="WLS80307.1"/>
    </source>
</evidence>
<feature type="transmembrane region" description="Helical" evidence="5">
    <location>
        <begin position="201"/>
        <end position="220"/>
    </location>
</feature>
<keyword evidence="2 5" id="KW-0812">Transmembrane</keyword>
<keyword evidence="3 5" id="KW-1133">Transmembrane helix</keyword>
<evidence type="ECO:0000256" key="5">
    <source>
        <dbReference type="SAM" id="Phobius"/>
    </source>
</evidence>
<feature type="transmembrane region" description="Helical" evidence="5">
    <location>
        <begin position="41"/>
        <end position="63"/>
    </location>
</feature>
<proteinExistence type="predicted"/>
<evidence type="ECO:0000256" key="2">
    <source>
        <dbReference type="ARBA" id="ARBA00022692"/>
    </source>
</evidence>
<feature type="transmembrane region" description="Helical" evidence="5">
    <location>
        <begin position="350"/>
        <end position="369"/>
    </location>
</feature>
<gene>
    <name evidence="6" type="ORF">Q3V30_07435</name>
</gene>
<dbReference type="EMBL" id="CP132353">
    <property type="protein sequence ID" value="WLS80307.1"/>
    <property type="molecule type" value="Genomic_DNA"/>
</dbReference>
<feature type="transmembrane region" description="Helical" evidence="5">
    <location>
        <begin position="240"/>
        <end position="262"/>
    </location>
</feature>
<reference evidence="6 7" key="1">
    <citation type="submission" date="2023-07" db="EMBL/GenBank/DDBJ databases">
        <title>Pathogenic bacteria of pear tree diseases.</title>
        <authorList>
            <person name="Zhang Z."/>
            <person name="He L."/>
            <person name="Huang R."/>
        </authorList>
    </citation>
    <scope>NUCLEOTIDE SEQUENCE [LARGE SCALE GENOMIC DNA]</scope>
    <source>
        <strain evidence="6 7">DE2</strain>
    </source>
</reference>
<dbReference type="Pfam" id="PF01943">
    <property type="entry name" value="Polysacc_synt"/>
    <property type="match status" value="1"/>
</dbReference>
<feature type="transmembrane region" description="Helical" evidence="5">
    <location>
        <begin position="166"/>
        <end position="185"/>
    </location>
</feature>
<feature type="transmembrane region" description="Helical" evidence="5">
    <location>
        <begin position="9"/>
        <end position="29"/>
    </location>
</feature>
<evidence type="ECO:0000256" key="4">
    <source>
        <dbReference type="ARBA" id="ARBA00023136"/>
    </source>
</evidence>
<feature type="transmembrane region" description="Helical" evidence="5">
    <location>
        <begin position="283"/>
        <end position="301"/>
    </location>
</feature>
<feature type="transmembrane region" description="Helical" evidence="5">
    <location>
        <begin position="321"/>
        <end position="343"/>
    </location>
</feature>
<feature type="transmembrane region" description="Helical" evidence="5">
    <location>
        <begin position="75"/>
        <end position="100"/>
    </location>
</feature>
<protein>
    <submittedName>
        <fullName evidence="6">Oligosaccharide flippase family protein</fullName>
    </submittedName>
</protein>
<dbReference type="InterPro" id="IPR002797">
    <property type="entry name" value="Polysacc_synth"/>
</dbReference>
<dbReference type="AlphaFoldDB" id="A0AA50DM81"/>
<dbReference type="InterPro" id="IPR052556">
    <property type="entry name" value="PolySynth_Transporter"/>
</dbReference>
<accession>A0AA50DM81</accession>
<sequence length="402" mass="45858">MKAIYKNSLIFIVCEIFSKAMPFLMLPYLSRVLSINDFGQLGLFTSLQALTIILVNFSFEGAIARYFYRYGYNNLTTLIFHSFSFVIFLGLIVFSLSILLFPDNRLLHYAIVVSVFQSVFNILTTSKQCQKKVYQYALYQISFSLLSVLLTVILFNFISFDTFSRINAILLSLIVCALVFILFEAKRTKKLLSFITMKRNLLYMLSFGLPLIIHQSSLYFKGQFDRLLISHTFSINDLATYTAAFQLASVVNVGIMALNKALVPYYFEACKNERINVSVLRKYAVLAIPFSIVPGLLALLMPDALYSFVLGSKYSNLSSLVALFTIGFGLQAPYLIIVNFLFYHNRNRHVATATFTSSLIHLMCLFFFKQYGIGYLPYSLIISNSICIIMLYYWGINKNGKT</sequence>
<feature type="transmembrane region" description="Helical" evidence="5">
    <location>
        <begin position="136"/>
        <end position="160"/>
    </location>
</feature>
<evidence type="ECO:0000256" key="3">
    <source>
        <dbReference type="ARBA" id="ARBA00022989"/>
    </source>
</evidence>
<dbReference type="PANTHER" id="PTHR43424:SF1">
    <property type="entry name" value="LOCUS PUTATIVE PROTEIN 1-RELATED"/>
    <property type="match status" value="1"/>
</dbReference>
<keyword evidence="7" id="KW-1185">Reference proteome</keyword>
<keyword evidence="4 5" id="KW-0472">Membrane</keyword>
<organism evidence="6 7">
    <name type="scientific">Erwinia pyri</name>
    <dbReference type="NCBI Taxonomy" id="3062598"/>
    <lineage>
        <taxon>Bacteria</taxon>
        <taxon>Pseudomonadati</taxon>
        <taxon>Pseudomonadota</taxon>
        <taxon>Gammaproteobacteria</taxon>
        <taxon>Enterobacterales</taxon>
        <taxon>Erwiniaceae</taxon>
        <taxon>Erwinia</taxon>
    </lineage>
</organism>
<dbReference type="PANTHER" id="PTHR43424">
    <property type="entry name" value="LOCUS PUTATIVE PROTEIN 1-RELATED"/>
    <property type="match status" value="1"/>
</dbReference>
<evidence type="ECO:0000256" key="1">
    <source>
        <dbReference type="ARBA" id="ARBA00004141"/>
    </source>
</evidence>
<dbReference type="Proteomes" id="UP001228139">
    <property type="component" value="Chromosome"/>
</dbReference>
<evidence type="ECO:0000313" key="7">
    <source>
        <dbReference type="Proteomes" id="UP001228139"/>
    </source>
</evidence>
<dbReference type="RefSeq" id="WP_306211872.1">
    <property type="nucleotide sequence ID" value="NZ_CP132353.1"/>
</dbReference>
<feature type="transmembrane region" description="Helical" evidence="5">
    <location>
        <begin position="106"/>
        <end position="124"/>
    </location>
</feature>
<comment type="subcellular location">
    <subcellularLocation>
        <location evidence="1">Membrane</location>
        <topology evidence="1">Multi-pass membrane protein</topology>
    </subcellularLocation>
</comment>
<dbReference type="KEGG" id="epi:Q3V30_07435"/>
<name>A0AA50DM81_9GAMM</name>
<feature type="transmembrane region" description="Helical" evidence="5">
    <location>
        <begin position="375"/>
        <end position="394"/>
    </location>
</feature>